<comment type="subcellular location">
    <subcellularLocation>
        <location evidence="1">Membrane</location>
    </subcellularLocation>
</comment>
<dbReference type="GO" id="GO:0006465">
    <property type="term" value="P:signal peptide processing"/>
    <property type="evidence" value="ECO:0007669"/>
    <property type="project" value="InterPro"/>
</dbReference>
<feature type="transmembrane region" description="Helical" evidence="8">
    <location>
        <begin position="20"/>
        <end position="39"/>
    </location>
</feature>
<keyword evidence="3 10" id="KW-0645">Protease</keyword>
<reference evidence="10 11" key="1">
    <citation type="submission" date="2020-03" db="EMBL/GenBank/DDBJ databases">
        <title>Genomic Encyclopedia of Type Strains, Phase IV (KMG-IV): sequencing the most valuable type-strain genomes for metagenomic binning, comparative biology and taxonomic classification.</title>
        <authorList>
            <person name="Goeker M."/>
        </authorList>
    </citation>
    <scope>NUCLEOTIDE SEQUENCE [LARGE SCALE GENOMIC DNA]</scope>
    <source>
        <strain evidence="10 11">DSM 19867</strain>
    </source>
</reference>
<gene>
    <name evidence="10" type="ORF">FHS83_002584</name>
</gene>
<evidence type="ECO:0000256" key="4">
    <source>
        <dbReference type="ARBA" id="ARBA00022801"/>
    </source>
</evidence>
<dbReference type="InterPro" id="IPR047272">
    <property type="entry name" value="S49_SppA_C"/>
</dbReference>
<evidence type="ECO:0000256" key="1">
    <source>
        <dbReference type="ARBA" id="ARBA00004370"/>
    </source>
</evidence>
<dbReference type="AlphaFoldDB" id="A0A846N0P5"/>
<comment type="similarity">
    <text evidence="2">Belongs to the peptidase S49 family.</text>
</comment>
<protein>
    <submittedName>
        <fullName evidence="10">Protease-4</fullName>
        <ecNumber evidence="10">3.4.21.-</ecNumber>
    </submittedName>
</protein>
<dbReference type="CDD" id="cd07018">
    <property type="entry name" value="S49_SppA_67K_type"/>
    <property type="match status" value="1"/>
</dbReference>
<dbReference type="InterPro" id="IPR002142">
    <property type="entry name" value="Peptidase_S49"/>
</dbReference>
<evidence type="ECO:0000256" key="3">
    <source>
        <dbReference type="ARBA" id="ARBA00022670"/>
    </source>
</evidence>
<dbReference type="GO" id="GO:0016020">
    <property type="term" value="C:membrane"/>
    <property type="evidence" value="ECO:0007669"/>
    <property type="project" value="UniProtKB-SubCell"/>
</dbReference>
<feature type="domain" description="Peptidase S49" evidence="9">
    <location>
        <begin position="368"/>
        <end position="519"/>
    </location>
</feature>
<keyword evidence="6 8" id="KW-0472">Membrane</keyword>
<feature type="domain" description="Peptidase S49" evidence="9">
    <location>
        <begin position="118"/>
        <end position="267"/>
    </location>
</feature>
<dbReference type="InterPro" id="IPR004635">
    <property type="entry name" value="Pept_S49_SppA"/>
</dbReference>
<dbReference type="EC" id="3.4.21.-" evidence="10"/>
<dbReference type="NCBIfam" id="TIGR00705">
    <property type="entry name" value="SppA_67K"/>
    <property type="match status" value="1"/>
</dbReference>
<name>A0A846N0P5_9PROT</name>
<keyword evidence="5" id="KW-0720">Serine protease</keyword>
<evidence type="ECO:0000256" key="2">
    <source>
        <dbReference type="ARBA" id="ARBA00008683"/>
    </source>
</evidence>
<evidence type="ECO:0000259" key="9">
    <source>
        <dbReference type="Pfam" id="PF01343"/>
    </source>
</evidence>
<keyword evidence="8" id="KW-1133">Transmembrane helix</keyword>
<dbReference type="RefSeq" id="WP_167083370.1">
    <property type="nucleotide sequence ID" value="NZ_BAAADC010000001.1"/>
</dbReference>
<keyword evidence="4 10" id="KW-0378">Hydrolase</keyword>
<proteinExistence type="inferred from homology"/>
<dbReference type="GO" id="GO:0008236">
    <property type="term" value="F:serine-type peptidase activity"/>
    <property type="evidence" value="ECO:0007669"/>
    <property type="project" value="UniProtKB-KW"/>
</dbReference>
<dbReference type="NCBIfam" id="TIGR00706">
    <property type="entry name" value="SppA_dom"/>
    <property type="match status" value="1"/>
</dbReference>
<dbReference type="CDD" id="cd07023">
    <property type="entry name" value="S49_Sppa_N_C"/>
    <property type="match status" value="1"/>
</dbReference>
<dbReference type="SUPFAM" id="SSF52096">
    <property type="entry name" value="ClpP/crotonase"/>
    <property type="match status" value="2"/>
</dbReference>
<feature type="active site" description="Proton donor/acceptor" evidence="7">
    <location>
        <position position="189"/>
    </location>
</feature>
<dbReference type="PANTHER" id="PTHR33209">
    <property type="entry name" value="PROTEASE 4"/>
    <property type="match status" value="1"/>
</dbReference>
<comment type="caution">
    <text evidence="10">The sequence shown here is derived from an EMBL/GenBank/DDBJ whole genome shotgun (WGS) entry which is preliminary data.</text>
</comment>
<dbReference type="InterPro" id="IPR004634">
    <property type="entry name" value="Pept_S49_pIV"/>
</dbReference>
<dbReference type="InterPro" id="IPR029045">
    <property type="entry name" value="ClpP/crotonase-like_dom_sf"/>
</dbReference>
<evidence type="ECO:0000256" key="5">
    <source>
        <dbReference type="ARBA" id="ARBA00022825"/>
    </source>
</evidence>
<keyword evidence="8" id="KW-0812">Transmembrane</keyword>
<evidence type="ECO:0000256" key="6">
    <source>
        <dbReference type="ARBA" id="ARBA00023136"/>
    </source>
</evidence>
<dbReference type="Proteomes" id="UP000570514">
    <property type="component" value="Unassembled WGS sequence"/>
</dbReference>
<evidence type="ECO:0000313" key="11">
    <source>
        <dbReference type="Proteomes" id="UP000570514"/>
    </source>
</evidence>
<dbReference type="PIRSF" id="PIRSF001217">
    <property type="entry name" value="Protease_4_SppA"/>
    <property type="match status" value="1"/>
</dbReference>
<dbReference type="Gene3D" id="3.90.226.10">
    <property type="entry name" value="2-enoyl-CoA Hydratase, Chain A, domain 1"/>
    <property type="match status" value="3"/>
</dbReference>
<evidence type="ECO:0000313" key="10">
    <source>
        <dbReference type="EMBL" id="NIK89266.1"/>
    </source>
</evidence>
<dbReference type="InterPro" id="IPR047217">
    <property type="entry name" value="S49_SppA_67K_type_N"/>
</dbReference>
<dbReference type="Pfam" id="PF01343">
    <property type="entry name" value="Peptidase_S49"/>
    <property type="match status" value="2"/>
</dbReference>
<accession>A0A846N0P5</accession>
<dbReference type="PANTHER" id="PTHR33209:SF1">
    <property type="entry name" value="PEPTIDASE S49 DOMAIN-CONTAINING PROTEIN"/>
    <property type="match status" value="1"/>
</dbReference>
<evidence type="ECO:0000256" key="8">
    <source>
        <dbReference type="SAM" id="Phobius"/>
    </source>
</evidence>
<sequence length="590" mass="61674">MVAFLRWAGSIVAGTLNGLIKFTLAILLILIVISLFAMARGDKMPGSMVLSIDLRKDVADSRPGKYSFGARAPTVLDIVLGLDAAERDPRVKGVFLRLGTGALSVAEAEEIGAALKRFRASGKFVIAHAQGFDGAGLGDYVTATAADQIWMQPKSSFAAAGVGGGEFFVRGLLDKIKAEPQIAKRSEYKSAADMFMESSMTKEDREQLQELMKSTYDAAVNTAAADRKISRAAMVAALDASPQFTEDAKAKKLIDQIGFDDDALGAALNKAGGDAQAITLSQFLGAKVASAYGSGPHIALVQASGEIVEGSTGGGPFDNSSVIAGDDMAHAIREATADKDVKAIILRVDSPGGSVAASDQILDAVKKAQAAGKPVVVSMGGVAASGGYYISLSANKIVAHPATITGSIGVLTGKVSIGNTLGLVGVKGELVGVGKNALMNSDLAPYTPEQWAALNAEADGIYADFTKKVAEGRKLPLAKVQEVARGRVWTGADAKERGLVDKLGGFWDAADVAKRLAGVPAGDRVRFKLYPRQKGFLETVSDWLNGDDDEVQAIENFKTLMTSPVISHTAHAVRQAPRAGIELRAANLPE</sequence>
<feature type="active site" description="Nucleophile" evidence="7">
    <location>
        <position position="385"/>
    </location>
</feature>
<keyword evidence="11" id="KW-1185">Reference proteome</keyword>
<dbReference type="EMBL" id="JAASRM010000001">
    <property type="protein sequence ID" value="NIK89266.1"/>
    <property type="molecule type" value="Genomic_DNA"/>
</dbReference>
<organism evidence="10 11">
    <name type="scientific">Rhizomicrobium palustre</name>
    <dbReference type="NCBI Taxonomy" id="189966"/>
    <lineage>
        <taxon>Bacteria</taxon>
        <taxon>Pseudomonadati</taxon>
        <taxon>Pseudomonadota</taxon>
        <taxon>Alphaproteobacteria</taxon>
        <taxon>Micropepsales</taxon>
        <taxon>Micropepsaceae</taxon>
        <taxon>Rhizomicrobium</taxon>
    </lineage>
</organism>
<evidence type="ECO:0000256" key="7">
    <source>
        <dbReference type="PIRSR" id="PIRSR001217-1"/>
    </source>
</evidence>